<proteinExistence type="predicted"/>
<dbReference type="AlphaFoldDB" id="A0AAN5C9M7"/>
<dbReference type="EMBL" id="BTRK01000001">
    <property type="protein sequence ID" value="GMR33994.1"/>
    <property type="molecule type" value="Genomic_DNA"/>
</dbReference>
<keyword evidence="2" id="KW-0812">Transmembrane</keyword>
<evidence type="ECO:0000256" key="2">
    <source>
        <dbReference type="SAM" id="Phobius"/>
    </source>
</evidence>
<organism evidence="3 4">
    <name type="scientific">Pristionchus mayeri</name>
    <dbReference type="NCBI Taxonomy" id="1317129"/>
    <lineage>
        <taxon>Eukaryota</taxon>
        <taxon>Metazoa</taxon>
        <taxon>Ecdysozoa</taxon>
        <taxon>Nematoda</taxon>
        <taxon>Chromadorea</taxon>
        <taxon>Rhabditida</taxon>
        <taxon>Rhabditina</taxon>
        <taxon>Diplogasteromorpha</taxon>
        <taxon>Diplogasteroidea</taxon>
        <taxon>Neodiplogasteridae</taxon>
        <taxon>Pristionchus</taxon>
    </lineage>
</organism>
<feature type="transmembrane region" description="Helical" evidence="2">
    <location>
        <begin position="12"/>
        <end position="32"/>
    </location>
</feature>
<name>A0AAN5C9M7_9BILA</name>
<feature type="non-terminal residue" evidence="3">
    <location>
        <position position="81"/>
    </location>
</feature>
<feature type="region of interest" description="Disordered" evidence="1">
    <location>
        <begin position="58"/>
        <end position="81"/>
    </location>
</feature>
<evidence type="ECO:0000256" key="1">
    <source>
        <dbReference type="SAM" id="MobiDB-lite"/>
    </source>
</evidence>
<feature type="non-terminal residue" evidence="3">
    <location>
        <position position="1"/>
    </location>
</feature>
<sequence>AVSSLGISSSLALLLVLVSLVALILPLPIVVFSRRSPCSFSSSLISLSIDGGISDQRFDDASPSGSSRPVSVSGWWWPTRS</sequence>
<gene>
    <name evidence="3" type="ORF">PMAYCL1PPCAC_04189</name>
</gene>
<reference evidence="4" key="1">
    <citation type="submission" date="2022-10" db="EMBL/GenBank/DDBJ databases">
        <title>Genome assembly of Pristionchus species.</title>
        <authorList>
            <person name="Yoshida K."/>
            <person name="Sommer R.J."/>
        </authorList>
    </citation>
    <scope>NUCLEOTIDE SEQUENCE [LARGE SCALE GENOMIC DNA]</scope>
    <source>
        <strain evidence="4">RS5460</strain>
    </source>
</reference>
<evidence type="ECO:0000313" key="3">
    <source>
        <dbReference type="EMBL" id="GMR33994.1"/>
    </source>
</evidence>
<comment type="caution">
    <text evidence="3">The sequence shown here is derived from an EMBL/GenBank/DDBJ whole genome shotgun (WGS) entry which is preliminary data.</text>
</comment>
<protein>
    <submittedName>
        <fullName evidence="3">Uncharacterized protein</fullName>
    </submittedName>
</protein>
<accession>A0AAN5C9M7</accession>
<dbReference type="Proteomes" id="UP001328107">
    <property type="component" value="Unassembled WGS sequence"/>
</dbReference>
<keyword evidence="2" id="KW-1133">Transmembrane helix</keyword>
<feature type="compositionally biased region" description="Low complexity" evidence="1">
    <location>
        <begin position="62"/>
        <end position="81"/>
    </location>
</feature>
<keyword evidence="4" id="KW-1185">Reference proteome</keyword>
<evidence type="ECO:0000313" key="4">
    <source>
        <dbReference type="Proteomes" id="UP001328107"/>
    </source>
</evidence>
<keyword evidence="2" id="KW-0472">Membrane</keyword>